<proteinExistence type="predicted"/>
<gene>
    <name evidence="2" type="ORF">SAMN05443144_12281</name>
</gene>
<keyword evidence="3" id="KW-1185">Reference proteome</keyword>
<organism evidence="2 3">
    <name type="scientific">Fodinibius roseus</name>
    <dbReference type="NCBI Taxonomy" id="1194090"/>
    <lineage>
        <taxon>Bacteria</taxon>
        <taxon>Pseudomonadati</taxon>
        <taxon>Balneolota</taxon>
        <taxon>Balneolia</taxon>
        <taxon>Balneolales</taxon>
        <taxon>Balneolaceae</taxon>
        <taxon>Fodinibius</taxon>
    </lineage>
</organism>
<evidence type="ECO:0000313" key="3">
    <source>
        <dbReference type="Proteomes" id="UP000184041"/>
    </source>
</evidence>
<sequence>MKKEIKKNVTLFENDIDPDFLYSLLGNNYVSIDIETSGLDWKEDKIATIQIFTCGNIAIIKIQNQDYSPDNLIHLFKNKNVLKIFHHAMFDIRFMTNKWGRVFSNIACTKVASKLVNNKAKDHSLKKLLRDRLQVGIQKELWSSNWFKSSLTDAQVKYAVDDVRYLRELYRSLKREIEKEQKTELMQACFDFIPKLAWLQVNGYEGVFEY</sequence>
<dbReference type="CDD" id="cd06142">
    <property type="entry name" value="RNaseD_exo"/>
    <property type="match status" value="1"/>
</dbReference>
<dbReference type="GO" id="GO:0006139">
    <property type="term" value="P:nucleobase-containing compound metabolic process"/>
    <property type="evidence" value="ECO:0007669"/>
    <property type="project" value="InterPro"/>
</dbReference>
<dbReference type="Gene3D" id="3.30.420.10">
    <property type="entry name" value="Ribonuclease H-like superfamily/Ribonuclease H"/>
    <property type="match status" value="1"/>
</dbReference>
<dbReference type="SUPFAM" id="SSF53098">
    <property type="entry name" value="Ribonuclease H-like"/>
    <property type="match status" value="1"/>
</dbReference>
<dbReference type="SMART" id="SM00474">
    <property type="entry name" value="35EXOc"/>
    <property type="match status" value="1"/>
</dbReference>
<protein>
    <submittedName>
        <fullName evidence="2">Ribonuclease D</fullName>
    </submittedName>
</protein>
<dbReference type="InterPro" id="IPR012337">
    <property type="entry name" value="RNaseH-like_sf"/>
</dbReference>
<dbReference type="InterPro" id="IPR036397">
    <property type="entry name" value="RNaseH_sf"/>
</dbReference>
<dbReference type="GO" id="GO:0008408">
    <property type="term" value="F:3'-5' exonuclease activity"/>
    <property type="evidence" value="ECO:0007669"/>
    <property type="project" value="InterPro"/>
</dbReference>
<dbReference type="GO" id="GO:0003676">
    <property type="term" value="F:nucleic acid binding"/>
    <property type="evidence" value="ECO:0007669"/>
    <property type="project" value="InterPro"/>
</dbReference>
<dbReference type="RefSeq" id="WP_073067338.1">
    <property type="nucleotide sequence ID" value="NZ_FQUS01000022.1"/>
</dbReference>
<dbReference type="OrthoDB" id="9800549at2"/>
<dbReference type="AlphaFoldDB" id="A0A1M5I9P1"/>
<dbReference type="EMBL" id="FQUS01000022">
    <property type="protein sequence ID" value="SHG24947.1"/>
    <property type="molecule type" value="Genomic_DNA"/>
</dbReference>
<accession>A0A1M5I9P1</accession>
<dbReference type="Pfam" id="PF01612">
    <property type="entry name" value="DNA_pol_A_exo1"/>
    <property type="match status" value="1"/>
</dbReference>
<evidence type="ECO:0000259" key="1">
    <source>
        <dbReference type="SMART" id="SM00474"/>
    </source>
</evidence>
<dbReference type="PANTHER" id="PTHR47649:SF1">
    <property type="entry name" value="RIBONUCLEASE D"/>
    <property type="match status" value="1"/>
</dbReference>
<dbReference type="PANTHER" id="PTHR47649">
    <property type="entry name" value="RIBONUCLEASE D"/>
    <property type="match status" value="1"/>
</dbReference>
<dbReference type="STRING" id="1194090.SAMN05443144_12281"/>
<evidence type="ECO:0000313" key="2">
    <source>
        <dbReference type="EMBL" id="SHG24947.1"/>
    </source>
</evidence>
<dbReference type="InterPro" id="IPR051086">
    <property type="entry name" value="RNase_D-like"/>
</dbReference>
<dbReference type="Proteomes" id="UP000184041">
    <property type="component" value="Unassembled WGS sequence"/>
</dbReference>
<name>A0A1M5I9P1_9BACT</name>
<reference evidence="2 3" key="1">
    <citation type="submission" date="2016-11" db="EMBL/GenBank/DDBJ databases">
        <authorList>
            <person name="Jaros S."/>
            <person name="Januszkiewicz K."/>
            <person name="Wedrychowicz H."/>
        </authorList>
    </citation>
    <scope>NUCLEOTIDE SEQUENCE [LARGE SCALE GENOMIC DNA]</scope>
    <source>
        <strain evidence="2 3">DSM 21986</strain>
    </source>
</reference>
<dbReference type="InterPro" id="IPR002562">
    <property type="entry name" value="3'-5'_exonuclease_dom"/>
</dbReference>
<feature type="domain" description="3'-5' exonuclease" evidence="1">
    <location>
        <begin position="12"/>
        <end position="178"/>
    </location>
</feature>